<proteinExistence type="predicted"/>
<dbReference type="EnsemblMetazoa" id="AARA015057-RA">
    <property type="protein sequence ID" value="AARA015057-PA"/>
    <property type="gene ID" value="AARA015057"/>
</dbReference>
<reference evidence="1" key="1">
    <citation type="submission" date="2022-08" db="UniProtKB">
        <authorList>
            <consortium name="EnsemblMetazoa"/>
        </authorList>
    </citation>
    <scope>IDENTIFICATION</scope>
    <source>
        <strain evidence="1">Dongola</strain>
    </source>
</reference>
<evidence type="ECO:0000313" key="1">
    <source>
        <dbReference type="EnsemblMetazoa" id="AARA015057-PA"/>
    </source>
</evidence>
<evidence type="ECO:0000313" key="2">
    <source>
        <dbReference type="Proteomes" id="UP000075840"/>
    </source>
</evidence>
<accession>A0A182IHY9</accession>
<dbReference type="AlphaFoldDB" id="A0A182IHY9"/>
<keyword evidence="2" id="KW-1185">Reference proteome</keyword>
<protein>
    <submittedName>
        <fullName evidence="1">Uncharacterized protein</fullName>
    </submittedName>
</protein>
<sequence length="35" mass="3889">MKSAGCIRGESDLCAWIVDCGFVCLRTAWNTSEEH</sequence>
<dbReference type="Proteomes" id="UP000075840">
    <property type="component" value="Unassembled WGS sequence"/>
</dbReference>
<organism evidence="1 2">
    <name type="scientific">Anopheles arabiensis</name>
    <name type="common">Mosquito</name>
    <dbReference type="NCBI Taxonomy" id="7173"/>
    <lineage>
        <taxon>Eukaryota</taxon>
        <taxon>Metazoa</taxon>
        <taxon>Ecdysozoa</taxon>
        <taxon>Arthropoda</taxon>
        <taxon>Hexapoda</taxon>
        <taxon>Insecta</taxon>
        <taxon>Pterygota</taxon>
        <taxon>Neoptera</taxon>
        <taxon>Endopterygota</taxon>
        <taxon>Diptera</taxon>
        <taxon>Nematocera</taxon>
        <taxon>Culicoidea</taxon>
        <taxon>Culicidae</taxon>
        <taxon>Anophelinae</taxon>
        <taxon>Anopheles</taxon>
    </lineage>
</organism>
<dbReference type="VEuPathDB" id="VectorBase:AARA015057"/>
<dbReference type="EMBL" id="APCN01007829">
    <property type="status" value="NOT_ANNOTATED_CDS"/>
    <property type="molecule type" value="Genomic_DNA"/>
</dbReference>
<name>A0A182IHY9_ANOAR</name>